<dbReference type="EMBL" id="JAKKSL010000004">
    <property type="protein sequence ID" value="MCI2285301.1"/>
    <property type="molecule type" value="Genomic_DNA"/>
</dbReference>
<keyword evidence="3" id="KW-1185">Reference proteome</keyword>
<dbReference type="Proteomes" id="UP001139646">
    <property type="component" value="Unassembled WGS sequence"/>
</dbReference>
<feature type="signal peptide" evidence="1">
    <location>
        <begin position="1"/>
        <end position="27"/>
    </location>
</feature>
<evidence type="ECO:0000313" key="3">
    <source>
        <dbReference type="Proteomes" id="UP001139646"/>
    </source>
</evidence>
<name>A0ABS9X508_9GAMM</name>
<sequence length="147" mass="16198">MIIKKRFSLYPFSIFVMCLVQSITAFAAPSNTAEPENTISLAQITKDISYLASDKLKGRGNFSNELSLAAHYITKRFKDIGLIGTNNIAAKGFLQTYKISTISPNNLMLVLNDQAIAAENLTIASTMNNVSWKISNGEKTPHFSFTI</sequence>
<dbReference type="RefSeq" id="WP_242288130.1">
    <property type="nucleotide sequence ID" value="NZ_JAKKSL010000004.1"/>
</dbReference>
<keyword evidence="1" id="KW-0732">Signal</keyword>
<evidence type="ECO:0000256" key="1">
    <source>
        <dbReference type="SAM" id="SignalP"/>
    </source>
</evidence>
<reference evidence="2" key="1">
    <citation type="submission" date="2022-01" db="EMBL/GenBank/DDBJ databases">
        <title>Colwellia maritima, isolated from seawater.</title>
        <authorList>
            <person name="Kristyanto S."/>
            <person name="Jung J."/>
            <person name="Jeon C.O."/>
        </authorList>
    </citation>
    <scope>NUCLEOTIDE SEQUENCE</scope>
    <source>
        <strain evidence="2">MSW7</strain>
    </source>
</reference>
<comment type="caution">
    <text evidence="2">The sequence shown here is derived from an EMBL/GenBank/DDBJ whole genome shotgun (WGS) entry which is preliminary data.</text>
</comment>
<evidence type="ECO:0008006" key="4">
    <source>
        <dbReference type="Google" id="ProtNLM"/>
    </source>
</evidence>
<evidence type="ECO:0000313" key="2">
    <source>
        <dbReference type="EMBL" id="MCI2285301.1"/>
    </source>
</evidence>
<feature type="chain" id="PRO_5047017689" description="Peptidase M28" evidence="1">
    <location>
        <begin position="28"/>
        <end position="147"/>
    </location>
</feature>
<organism evidence="2 3">
    <name type="scientific">Colwellia maritima</name>
    <dbReference type="NCBI Taxonomy" id="2912588"/>
    <lineage>
        <taxon>Bacteria</taxon>
        <taxon>Pseudomonadati</taxon>
        <taxon>Pseudomonadota</taxon>
        <taxon>Gammaproteobacteria</taxon>
        <taxon>Alteromonadales</taxon>
        <taxon>Colwelliaceae</taxon>
        <taxon>Colwellia</taxon>
    </lineage>
</organism>
<gene>
    <name evidence="2" type="ORF">L3081_20345</name>
</gene>
<proteinExistence type="predicted"/>
<protein>
    <recommendedName>
        <fullName evidence="4">Peptidase M28</fullName>
    </recommendedName>
</protein>
<accession>A0ABS9X508</accession>